<gene>
    <name evidence="2" type="ORF">AO501_30980</name>
</gene>
<reference evidence="2 3" key="1">
    <citation type="submission" date="2015-10" db="EMBL/GenBank/DDBJ databases">
        <title>Mycobacterium gordonae draft genome assembly.</title>
        <authorList>
            <person name="Ustinova V."/>
            <person name="Smirnova T."/>
            <person name="Blagodatskikh K."/>
            <person name="Varlamov D."/>
            <person name="Larionova E."/>
            <person name="Chernousova L."/>
        </authorList>
    </citation>
    <scope>NUCLEOTIDE SEQUENCE [LARGE SCALE GENOMIC DNA]</scope>
    <source>
        <strain evidence="2 3">CTRI 14-8773</strain>
    </source>
</reference>
<dbReference type="Proteomes" id="UP000051677">
    <property type="component" value="Unassembled WGS sequence"/>
</dbReference>
<dbReference type="AlphaFoldDB" id="A0A0Q2MIR0"/>
<sequence length="544" mass="56056">MTITVDTAVLDSAGSDTIAAMTAFSQAVSTALGALGGPGMTGTDPAGLVVGHAYDEAAQGAVEAIVDVANGCARIGDLLRTSAYNYAIANHYSAINPGGSPPTKPAATKPYSTHVPPKGEGSLTSAPFGWGLIQSIIGMVWPNGDPGRMRAAAQTWNSLTSAAQAFDAALVRPENSAKGQEIPEQGQIGTAFGDASHGVTQLGTVTSGIAKNLNAYAQHVDDAHTHLRRLIDEALHLVSPSGLLDEFVSLIQGKEDQLRQIAHEALQVLNDLKVEADAVRMLLEPLVQAAQAAARTMGAWANVALHYAEDVAQVVAADTINAVATVGNAALHHPEDLFAMAAGAELMAGGAGLEVPGVLLDATGVGALIGVPVNVAGAGMIAAGATMAGGGAIDLGRHAALNPGVTVMHAHTGRPGEGINRGDGRDIYGHITGRGEGYGRLREAEGLEQYRDRYPGRWVTNEQRKASVDGAENGRFYDGLARKPDGTYEAVEVKSGGASLSGSQRSFDAAVTTENPAHVTITNERGEVETVEITSVRVETVPAE</sequence>
<evidence type="ECO:0000313" key="3">
    <source>
        <dbReference type="Proteomes" id="UP000051677"/>
    </source>
</evidence>
<evidence type="ECO:0000256" key="1">
    <source>
        <dbReference type="SAM" id="MobiDB-lite"/>
    </source>
</evidence>
<evidence type="ECO:0000313" key="2">
    <source>
        <dbReference type="EMBL" id="KQH79711.1"/>
    </source>
</evidence>
<accession>A0A0Q2MIR0</accession>
<organism evidence="2 3">
    <name type="scientific">Mycobacterium gordonae</name>
    <dbReference type="NCBI Taxonomy" id="1778"/>
    <lineage>
        <taxon>Bacteria</taxon>
        <taxon>Bacillati</taxon>
        <taxon>Actinomycetota</taxon>
        <taxon>Actinomycetes</taxon>
        <taxon>Mycobacteriales</taxon>
        <taxon>Mycobacteriaceae</taxon>
        <taxon>Mycobacterium</taxon>
    </lineage>
</organism>
<protein>
    <recommendedName>
        <fullName evidence="4">NAD(+)--arginine ADP-ribosyltransferase</fullName>
    </recommendedName>
</protein>
<proteinExistence type="predicted"/>
<dbReference type="EMBL" id="LKTM01000074">
    <property type="protein sequence ID" value="KQH79711.1"/>
    <property type="molecule type" value="Genomic_DNA"/>
</dbReference>
<evidence type="ECO:0008006" key="4">
    <source>
        <dbReference type="Google" id="ProtNLM"/>
    </source>
</evidence>
<comment type="caution">
    <text evidence="2">The sequence shown here is derived from an EMBL/GenBank/DDBJ whole genome shotgun (WGS) entry which is preliminary data.</text>
</comment>
<name>A0A0Q2MIR0_MYCGO</name>
<feature type="region of interest" description="Disordered" evidence="1">
    <location>
        <begin position="97"/>
        <end position="116"/>
    </location>
</feature>